<gene>
    <name evidence="9" type="ORF">HPB52_006110</name>
</gene>
<proteinExistence type="inferred from homology"/>
<protein>
    <recommendedName>
        <fullName evidence="11">Cytochrome P450</fullName>
    </recommendedName>
</protein>
<comment type="subcellular location">
    <subcellularLocation>
        <location evidence="2">Endoplasmic reticulum membrane</location>
    </subcellularLocation>
</comment>
<dbReference type="PANTHER" id="PTHR24291:SF189">
    <property type="entry name" value="CYTOCHROME P450 4C3-RELATED"/>
    <property type="match status" value="1"/>
</dbReference>
<keyword evidence="8" id="KW-0472">Membrane</keyword>
<keyword evidence="7" id="KW-0503">Monooxygenase</keyword>
<evidence type="ECO:0008006" key="11">
    <source>
        <dbReference type="Google" id="ProtNLM"/>
    </source>
</evidence>
<dbReference type="InterPro" id="IPR050196">
    <property type="entry name" value="Cytochrome_P450_Monoox"/>
</dbReference>
<reference evidence="9" key="1">
    <citation type="journal article" date="2020" name="Cell">
        <title>Large-Scale Comparative Analyses of Tick Genomes Elucidate Their Genetic Diversity and Vector Capacities.</title>
        <authorList>
            <consortium name="Tick Genome and Microbiome Consortium (TIGMIC)"/>
            <person name="Jia N."/>
            <person name="Wang J."/>
            <person name="Shi W."/>
            <person name="Du L."/>
            <person name="Sun Y."/>
            <person name="Zhan W."/>
            <person name="Jiang J.F."/>
            <person name="Wang Q."/>
            <person name="Zhang B."/>
            <person name="Ji P."/>
            <person name="Bell-Sakyi L."/>
            <person name="Cui X.M."/>
            <person name="Yuan T.T."/>
            <person name="Jiang B.G."/>
            <person name="Yang W.F."/>
            <person name="Lam T.T."/>
            <person name="Chang Q.C."/>
            <person name="Ding S.J."/>
            <person name="Wang X.J."/>
            <person name="Zhu J.G."/>
            <person name="Ruan X.D."/>
            <person name="Zhao L."/>
            <person name="Wei J.T."/>
            <person name="Ye R.Z."/>
            <person name="Que T.C."/>
            <person name="Du C.H."/>
            <person name="Zhou Y.H."/>
            <person name="Cheng J.X."/>
            <person name="Dai P.F."/>
            <person name="Guo W.B."/>
            <person name="Han X.H."/>
            <person name="Huang E.J."/>
            <person name="Li L.F."/>
            <person name="Wei W."/>
            <person name="Gao Y.C."/>
            <person name="Liu J.Z."/>
            <person name="Shao H.Z."/>
            <person name="Wang X."/>
            <person name="Wang C.C."/>
            <person name="Yang T.C."/>
            <person name="Huo Q.B."/>
            <person name="Li W."/>
            <person name="Chen H.Y."/>
            <person name="Chen S.E."/>
            <person name="Zhou L.G."/>
            <person name="Ni X.B."/>
            <person name="Tian J.H."/>
            <person name="Sheng Y."/>
            <person name="Liu T."/>
            <person name="Pan Y.S."/>
            <person name="Xia L.Y."/>
            <person name="Li J."/>
            <person name="Zhao F."/>
            <person name="Cao W.C."/>
        </authorList>
    </citation>
    <scope>NUCLEOTIDE SEQUENCE</scope>
    <source>
        <strain evidence="9">Rsan-2018</strain>
    </source>
</reference>
<comment type="similarity">
    <text evidence="3">Belongs to the cytochrome P450 family.</text>
</comment>
<accession>A0A9D4QHV5</accession>
<dbReference type="GO" id="GO:0020037">
    <property type="term" value="F:heme binding"/>
    <property type="evidence" value="ECO:0007669"/>
    <property type="project" value="InterPro"/>
</dbReference>
<dbReference type="Proteomes" id="UP000821837">
    <property type="component" value="Chromosome 1"/>
</dbReference>
<evidence type="ECO:0000256" key="8">
    <source>
        <dbReference type="ARBA" id="ARBA00023136"/>
    </source>
</evidence>
<comment type="cofactor">
    <cofactor evidence="1">
        <name>heme</name>
        <dbReference type="ChEBI" id="CHEBI:30413"/>
    </cofactor>
</comment>
<reference evidence="9" key="2">
    <citation type="submission" date="2021-09" db="EMBL/GenBank/DDBJ databases">
        <authorList>
            <person name="Jia N."/>
            <person name="Wang J."/>
            <person name="Shi W."/>
            <person name="Du L."/>
            <person name="Sun Y."/>
            <person name="Zhan W."/>
            <person name="Jiang J."/>
            <person name="Wang Q."/>
            <person name="Zhang B."/>
            <person name="Ji P."/>
            <person name="Sakyi L.B."/>
            <person name="Cui X."/>
            <person name="Yuan T."/>
            <person name="Jiang B."/>
            <person name="Yang W."/>
            <person name="Lam T.T.-Y."/>
            <person name="Chang Q."/>
            <person name="Ding S."/>
            <person name="Wang X."/>
            <person name="Zhu J."/>
            <person name="Ruan X."/>
            <person name="Zhao L."/>
            <person name="Wei J."/>
            <person name="Que T."/>
            <person name="Du C."/>
            <person name="Cheng J."/>
            <person name="Dai P."/>
            <person name="Han X."/>
            <person name="Huang E."/>
            <person name="Gao Y."/>
            <person name="Liu J."/>
            <person name="Shao H."/>
            <person name="Ye R."/>
            <person name="Li L."/>
            <person name="Wei W."/>
            <person name="Wang X."/>
            <person name="Wang C."/>
            <person name="Huo Q."/>
            <person name="Li W."/>
            <person name="Guo W."/>
            <person name="Chen H."/>
            <person name="Chen S."/>
            <person name="Zhou L."/>
            <person name="Zhou L."/>
            <person name="Ni X."/>
            <person name="Tian J."/>
            <person name="Zhou Y."/>
            <person name="Sheng Y."/>
            <person name="Liu T."/>
            <person name="Pan Y."/>
            <person name="Xia L."/>
            <person name="Li J."/>
            <person name="Zhao F."/>
            <person name="Cao W."/>
        </authorList>
    </citation>
    <scope>NUCLEOTIDE SEQUENCE</scope>
    <source>
        <strain evidence="9">Rsan-2018</strain>
        <tissue evidence="9">Larvae</tissue>
    </source>
</reference>
<dbReference type="InterPro" id="IPR036396">
    <property type="entry name" value="Cyt_P450_sf"/>
</dbReference>
<dbReference type="GO" id="GO:0005506">
    <property type="term" value="F:iron ion binding"/>
    <property type="evidence" value="ECO:0007669"/>
    <property type="project" value="InterPro"/>
</dbReference>
<evidence type="ECO:0000256" key="7">
    <source>
        <dbReference type="ARBA" id="ARBA00023033"/>
    </source>
</evidence>
<keyword evidence="10" id="KW-1185">Reference proteome</keyword>
<sequence length="80" mass="9071">MHPWLGSGGLLTSYGERWRQHRKLLTPAFHFRVLDNFLPIINEQGDRLVQELSQLANETYVNLFPTLSKCALATICGEAS</sequence>
<dbReference type="EMBL" id="JABSTV010001245">
    <property type="protein sequence ID" value="KAH7982604.1"/>
    <property type="molecule type" value="Genomic_DNA"/>
</dbReference>
<dbReference type="InterPro" id="IPR001128">
    <property type="entry name" value="Cyt_P450"/>
</dbReference>
<dbReference type="Pfam" id="PF00067">
    <property type="entry name" value="p450"/>
    <property type="match status" value="1"/>
</dbReference>
<dbReference type="AlphaFoldDB" id="A0A9D4QHV5"/>
<comment type="caution">
    <text evidence="9">The sequence shown here is derived from an EMBL/GenBank/DDBJ whole genome shotgun (WGS) entry which is preliminary data.</text>
</comment>
<keyword evidence="4" id="KW-0349">Heme</keyword>
<dbReference type="GO" id="GO:0016705">
    <property type="term" value="F:oxidoreductase activity, acting on paired donors, with incorporation or reduction of molecular oxygen"/>
    <property type="evidence" value="ECO:0007669"/>
    <property type="project" value="InterPro"/>
</dbReference>
<dbReference type="VEuPathDB" id="VectorBase:RSAN_058133"/>
<keyword evidence="5" id="KW-0256">Endoplasmic reticulum</keyword>
<dbReference type="SUPFAM" id="SSF48264">
    <property type="entry name" value="Cytochrome P450"/>
    <property type="match status" value="1"/>
</dbReference>
<evidence type="ECO:0000256" key="4">
    <source>
        <dbReference type="ARBA" id="ARBA00022617"/>
    </source>
</evidence>
<evidence type="ECO:0000256" key="1">
    <source>
        <dbReference type="ARBA" id="ARBA00001971"/>
    </source>
</evidence>
<dbReference type="PANTHER" id="PTHR24291">
    <property type="entry name" value="CYTOCHROME P450 FAMILY 4"/>
    <property type="match status" value="1"/>
</dbReference>
<evidence type="ECO:0000313" key="10">
    <source>
        <dbReference type="Proteomes" id="UP000821837"/>
    </source>
</evidence>
<keyword evidence="6" id="KW-0408">Iron</keyword>
<evidence type="ECO:0000256" key="6">
    <source>
        <dbReference type="ARBA" id="ARBA00023004"/>
    </source>
</evidence>
<dbReference type="Gene3D" id="1.10.630.10">
    <property type="entry name" value="Cytochrome P450"/>
    <property type="match status" value="1"/>
</dbReference>
<keyword evidence="4" id="KW-0479">Metal-binding</keyword>
<evidence type="ECO:0000256" key="2">
    <source>
        <dbReference type="ARBA" id="ARBA00004586"/>
    </source>
</evidence>
<keyword evidence="7" id="KW-0560">Oxidoreductase</keyword>
<dbReference type="GO" id="GO:0004497">
    <property type="term" value="F:monooxygenase activity"/>
    <property type="evidence" value="ECO:0007669"/>
    <property type="project" value="UniProtKB-KW"/>
</dbReference>
<name>A0A9D4QHV5_RHISA</name>
<evidence type="ECO:0000256" key="5">
    <source>
        <dbReference type="ARBA" id="ARBA00022824"/>
    </source>
</evidence>
<organism evidence="9 10">
    <name type="scientific">Rhipicephalus sanguineus</name>
    <name type="common">Brown dog tick</name>
    <name type="synonym">Ixodes sanguineus</name>
    <dbReference type="NCBI Taxonomy" id="34632"/>
    <lineage>
        <taxon>Eukaryota</taxon>
        <taxon>Metazoa</taxon>
        <taxon>Ecdysozoa</taxon>
        <taxon>Arthropoda</taxon>
        <taxon>Chelicerata</taxon>
        <taxon>Arachnida</taxon>
        <taxon>Acari</taxon>
        <taxon>Parasitiformes</taxon>
        <taxon>Ixodida</taxon>
        <taxon>Ixodoidea</taxon>
        <taxon>Ixodidae</taxon>
        <taxon>Rhipicephalinae</taxon>
        <taxon>Rhipicephalus</taxon>
        <taxon>Rhipicephalus</taxon>
    </lineage>
</organism>
<evidence type="ECO:0000256" key="3">
    <source>
        <dbReference type="ARBA" id="ARBA00010617"/>
    </source>
</evidence>
<evidence type="ECO:0000313" key="9">
    <source>
        <dbReference type="EMBL" id="KAH7982604.1"/>
    </source>
</evidence>
<dbReference type="GO" id="GO:0005789">
    <property type="term" value="C:endoplasmic reticulum membrane"/>
    <property type="evidence" value="ECO:0007669"/>
    <property type="project" value="UniProtKB-SubCell"/>
</dbReference>